<feature type="signal peptide" evidence="1">
    <location>
        <begin position="1"/>
        <end position="20"/>
    </location>
</feature>
<name>A0A238YSV0_9FLAO</name>
<evidence type="ECO:0000256" key="1">
    <source>
        <dbReference type="SAM" id="SignalP"/>
    </source>
</evidence>
<dbReference type="AlphaFoldDB" id="A0A238YSV0"/>
<reference evidence="2 3" key="1">
    <citation type="submission" date="2017-06" db="EMBL/GenBank/DDBJ databases">
        <authorList>
            <person name="Kim H.J."/>
            <person name="Triplett B.A."/>
        </authorList>
    </citation>
    <scope>NUCLEOTIDE SEQUENCE [LARGE SCALE GENOMIC DNA]</scope>
    <source>
        <strain evidence="2 3">DSM 25597</strain>
    </source>
</reference>
<dbReference type="OrthoDB" id="627554at2"/>
<keyword evidence="3" id="KW-1185">Reference proteome</keyword>
<dbReference type="Proteomes" id="UP000198379">
    <property type="component" value="Unassembled WGS sequence"/>
</dbReference>
<keyword evidence="1" id="KW-0732">Signal</keyword>
<dbReference type="RefSeq" id="WP_089371087.1">
    <property type="nucleotide sequence ID" value="NZ_BMEP01000001.1"/>
</dbReference>
<organism evidence="2 3">
    <name type="scientific">Dokdonia pacifica</name>
    <dbReference type="NCBI Taxonomy" id="1627892"/>
    <lineage>
        <taxon>Bacteria</taxon>
        <taxon>Pseudomonadati</taxon>
        <taxon>Bacteroidota</taxon>
        <taxon>Flavobacteriia</taxon>
        <taxon>Flavobacteriales</taxon>
        <taxon>Flavobacteriaceae</taxon>
        <taxon>Dokdonia</taxon>
    </lineage>
</organism>
<feature type="chain" id="PRO_5012444145" evidence="1">
    <location>
        <begin position="21"/>
        <end position="365"/>
    </location>
</feature>
<accession>A0A238YSV0</accession>
<dbReference type="InterPro" id="IPR018550">
    <property type="entry name" value="Lipid-A_deacylase-rel"/>
</dbReference>
<dbReference type="Pfam" id="PF09411">
    <property type="entry name" value="PagL"/>
    <property type="match status" value="1"/>
</dbReference>
<dbReference type="EMBL" id="FZNY01000002">
    <property type="protein sequence ID" value="SNR74120.1"/>
    <property type="molecule type" value="Genomic_DNA"/>
</dbReference>
<proteinExistence type="predicted"/>
<protein>
    <submittedName>
        <fullName evidence="2">Lipid A 3-O-deacylase (PagL)</fullName>
    </submittedName>
</protein>
<evidence type="ECO:0000313" key="2">
    <source>
        <dbReference type="EMBL" id="SNR74120.1"/>
    </source>
</evidence>
<gene>
    <name evidence="2" type="ORF">SAMN06265376_102330</name>
</gene>
<sequence length="365" mass="42011">MLKRVLPLLLIIGSSICIQAQESTNKPFDVDVQYFYGNLIEHSKDIAHLITEHPKGLLLSYNRKTYGLNEWERRYNYPDWGFSFMYQDFGNEFVGKNYSLFGHYSFYFLNRKLQFRIGQGIAYNTNPFDIDTNKKNNAFGTHLLSATYLLLNYKQQLTNQIHVQGGLTLTHYSNGNARAPNTSLNTIAANIGLTYVPKDQGIPPYIALENKKYTEPIRYNFVLRGGANESDRLGLGQHPFFIASAFVDKRISYKSTLQAGIDVFFARFLKEQIEFEAVAFPQFGTQGDEDWRRVGLFIGHELRFGRVAFVSQLGYYVYYPYDFEGRIYERIGLKRYFGDHFFGAVTVKAHGSKAEAVEFGIGYRL</sequence>
<evidence type="ECO:0000313" key="3">
    <source>
        <dbReference type="Proteomes" id="UP000198379"/>
    </source>
</evidence>
<dbReference type="Gene3D" id="2.40.160.20">
    <property type="match status" value="1"/>
</dbReference>